<evidence type="ECO:0000313" key="2">
    <source>
        <dbReference type="EMBL" id="KAG5676068.1"/>
    </source>
</evidence>
<evidence type="ECO:0000256" key="1">
    <source>
        <dbReference type="SAM" id="Phobius"/>
    </source>
</evidence>
<feature type="transmembrane region" description="Helical" evidence="1">
    <location>
        <begin position="6"/>
        <end position="27"/>
    </location>
</feature>
<keyword evidence="1" id="KW-0472">Membrane</keyword>
<keyword evidence="1" id="KW-1133">Transmembrane helix</keyword>
<sequence>MRILVPNLILFTFLIFMGVSCSFNTIFSLKRVKRDGFNSTEGIKGNDGITMRTKMGVPEDVKEKNEPEAAALESNMSTFKEHVMSKGINSASSLVTFHTFFIIFLALIFAINSYKF</sequence>
<evidence type="ECO:0008006" key="4">
    <source>
        <dbReference type="Google" id="ProtNLM"/>
    </source>
</evidence>
<evidence type="ECO:0000313" key="3">
    <source>
        <dbReference type="Proteomes" id="UP001107558"/>
    </source>
</evidence>
<comment type="caution">
    <text evidence="2">The sequence shown here is derived from an EMBL/GenBank/DDBJ whole genome shotgun (WGS) entry which is preliminary data.</text>
</comment>
<protein>
    <recommendedName>
        <fullName evidence="4">Lipoprotein</fullName>
    </recommendedName>
</protein>
<dbReference type="EMBL" id="JADBJN010000002">
    <property type="protein sequence ID" value="KAG5676068.1"/>
    <property type="molecule type" value="Genomic_DNA"/>
</dbReference>
<keyword evidence="1" id="KW-0812">Transmembrane</keyword>
<dbReference type="Proteomes" id="UP001107558">
    <property type="component" value="Chromosome 2"/>
</dbReference>
<reference evidence="2" key="1">
    <citation type="submission" date="2021-03" db="EMBL/GenBank/DDBJ databases">
        <title>Chromosome level genome of the anhydrobiotic midge Polypedilum vanderplanki.</title>
        <authorList>
            <person name="Yoshida Y."/>
            <person name="Kikawada T."/>
            <person name="Gusev O."/>
        </authorList>
    </citation>
    <scope>NUCLEOTIDE SEQUENCE</scope>
    <source>
        <strain evidence="2">NIAS01</strain>
        <tissue evidence="2">Whole body or cell culture</tissue>
    </source>
</reference>
<proteinExistence type="predicted"/>
<name>A0A9J6C1M2_POLVA</name>
<accession>A0A9J6C1M2</accession>
<dbReference type="AlphaFoldDB" id="A0A9J6C1M2"/>
<organism evidence="2 3">
    <name type="scientific">Polypedilum vanderplanki</name>
    <name type="common">Sleeping chironomid midge</name>
    <dbReference type="NCBI Taxonomy" id="319348"/>
    <lineage>
        <taxon>Eukaryota</taxon>
        <taxon>Metazoa</taxon>
        <taxon>Ecdysozoa</taxon>
        <taxon>Arthropoda</taxon>
        <taxon>Hexapoda</taxon>
        <taxon>Insecta</taxon>
        <taxon>Pterygota</taxon>
        <taxon>Neoptera</taxon>
        <taxon>Endopterygota</taxon>
        <taxon>Diptera</taxon>
        <taxon>Nematocera</taxon>
        <taxon>Chironomoidea</taxon>
        <taxon>Chironomidae</taxon>
        <taxon>Chironominae</taxon>
        <taxon>Polypedilum</taxon>
        <taxon>Polypedilum</taxon>
    </lineage>
</organism>
<keyword evidence="3" id="KW-1185">Reference proteome</keyword>
<feature type="transmembrane region" description="Helical" evidence="1">
    <location>
        <begin position="94"/>
        <end position="114"/>
    </location>
</feature>
<dbReference type="PROSITE" id="PS51257">
    <property type="entry name" value="PROKAR_LIPOPROTEIN"/>
    <property type="match status" value="1"/>
</dbReference>
<gene>
    <name evidence="2" type="ORF">PVAND_005922</name>
</gene>